<evidence type="ECO:0000313" key="1">
    <source>
        <dbReference type="EMBL" id="KDE40223.1"/>
    </source>
</evidence>
<name>A0A063Y1M3_9GAMM</name>
<sequence>MGQTLARYRSCRLCSGASVGYGCLDPDTQWLSVPTDSGAGHWAVLQQGSWRKDGDSVGSCYTLPISSGCRQAESLPVEPDPVNTGVGNEAAVIGQLILCQYLMIPES</sequence>
<dbReference type="AlphaFoldDB" id="A0A063Y1M3"/>
<dbReference type="Proteomes" id="UP000027318">
    <property type="component" value="Unassembled WGS sequence"/>
</dbReference>
<comment type="caution">
    <text evidence="1">The sequence shown here is derived from an EMBL/GenBank/DDBJ whole genome shotgun (WGS) entry which is preliminary data.</text>
</comment>
<organism evidence="1 2">
    <name type="scientific">Nitrincola lacisaponensis</name>
    <dbReference type="NCBI Taxonomy" id="267850"/>
    <lineage>
        <taxon>Bacteria</taxon>
        <taxon>Pseudomonadati</taxon>
        <taxon>Pseudomonadota</taxon>
        <taxon>Gammaproteobacteria</taxon>
        <taxon>Oceanospirillales</taxon>
        <taxon>Oceanospirillaceae</taxon>
        <taxon>Nitrincola</taxon>
    </lineage>
</organism>
<dbReference type="PROSITE" id="PS51257">
    <property type="entry name" value="PROKAR_LIPOPROTEIN"/>
    <property type="match status" value="1"/>
</dbReference>
<evidence type="ECO:0000313" key="2">
    <source>
        <dbReference type="Proteomes" id="UP000027318"/>
    </source>
</evidence>
<reference evidence="1 2" key="1">
    <citation type="journal article" date="2005" name="Int. J. Syst. Evol. Microbiol.">
        <title>Nitrincola lacisaponensis gen. nov., sp. nov., a novel alkaliphilic bacterium isolated from an alkaline, saline lake.</title>
        <authorList>
            <person name="Dimitriu P.A."/>
            <person name="Shukla S.K."/>
            <person name="Conradt J."/>
            <person name="Marquez M.C."/>
            <person name="Ventosa A."/>
            <person name="Maglia A."/>
            <person name="Peyton B.M."/>
            <person name="Pinkart H.C."/>
            <person name="Mormile M.R."/>
        </authorList>
    </citation>
    <scope>NUCLEOTIDE SEQUENCE [LARGE SCALE GENOMIC DNA]</scope>
    <source>
        <strain evidence="1 2">4CA</strain>
    </source>
</reference>
<dbReference type="STRING" id="267850.ADINL_0815"/>
<protein>
    <submittedName>
        <fullName evidence="1">Uncharacterized protein</fullName>
    </submittedName>
</protein>
<proteinExistence type="predicted"/>
<accession>A0A063Y1M3</accession>
<gene>
    <name evidence="1" type="ORF">ADINL_0815</name>
</gene>
<keyword evidence="2" id="KW-1185">Reference proteome</keyword>
<dbReference type="EMBL" id="JMSZ01000016">
    <property type="protein sequence ID" value="KDE40223.1"/>
    <property type="molecule type" value="Genomic_DNA"/>
</dbReference>